<evidence type="ECO:0000313" key="1">
    <source>
        <dbReference type="EMBL" id="KAH6628320.1"/>
    </source>
</evidence>
<dbReference type="EMBL" id="JAGIZQ010000005">
    <property type="protein sequence ID" value="KAH6628320.1"/>
    <property type="molecule type" value="Genomic_DNA"/>
</dbReference>
<name>A0ACB7P2Z2_9PEZI</name>
<comment type="caution">
    <text evidence="1">The sequence shown here is derived from an EMBL/GenBank/DDBJ whole genome shotgun (WGS) entry which is preliminary data.</text>
</comment>
<reference evidence="1 2" key="1">
    <citation type="journal article" date="2021" name="Nat. Commun.">
        <title>Genetic determinants of endophytism in the Arabidopsis root mycobiome.</title>
        <authorList>
            <person name="Mesny F."/>
            <person name="Miyauchi S."/>
            <person name="Thiergart T."/>
            <person name="Pickel B."/>
            <person name="Atanasova L."/>
            <person name="Karlsson M."/>
            <person name="Huettel B."/>
            <person name="Barry K.W."/>
            <person name="Haridas S."/>
            <person name="Chen C."/>
            <person name="Bauer D."/>
            <person name="Andreopoulos W."/>
            <person name="Pangilinan J."/>
            <person name="LaButti K."/>
            <person name="Riley R."/>
            <person name="Lipzen A."/>
            <person name="Clum A."/>
            <person name="Drula E."/>
            <person name="Henrissat B."/>
            <person name="Kohler A."/>
            <person name="Grigoriev I.V."/>
            <person name="Martin F.M."/>
            <person name="Hacquard S."/>
        </authorList>
    </citation>
    <scope>NUCLEOTIDE SEQUENCE [LARGE SCALE GENOMIC DNA]</scope>
    <source>
        <strain evidence="1 2">MPI-SDFR-AT-0079</strain>
    </source>
</reference>
<proteinExistence type="predicted"/>
<accession>A0ACB7P2Z2</accession>
<evidence type="ECO:0000313" key="2">
    <source>
        <dbReference type="Proteomes" id="UP000724584"/>
    </source>
</evidence>
<sequence length="1139" mass="126240">MSHPIEGDPAFEMEDDSDGLDLEDMEVELANIAGHHIRAQGNDEAEWRKLELERQLKDVMGQLRDGHRRWGESGPPDVPPLELYKKTTLATKRDAEATRATALHILARQYKADYADIPGEIIRPVIRDLLIQNDKLSVDAESGERRKEEPILKVAITFNNDEFIRQVKEAWPEGFPNLLDAKDSDNKNALHHIFAWPDEKVTVRPEADAKTVLKRAMEFVPVAKAETVAAQDVDGNTPIHYASDYRQCYQRSDEYVSIYKDMVRKGDDLMMGESAFNNRDESPILYGQRTLAHCEKIMEEKKSAQRQRAAKLAQLSAPPGPKPQLQRRETASPIDNPTTWKDNQSRAGPPSLRKELGAIEMNGQLADKTKAKANPEGRSSRRMSIVEEMPKKEINDDARKMPPPSAWSKQPPPAKLTKDKTPKMTTQEKTVAPSAAATSRRAKAKAYMDILQFLRLHYIRSRPDMDARDLIHGKDISDKNLYFDASGHSRANTIITLIERMSVGGFLDTLAYVYIPGLDQATPAVKHDKPERKAYGRGRSGQVQENPKMGRNDLVSVFDKLSSCGVTRILRLQVDDLEEPAHTDSAIEMALQGTEPLASQDQEQPPARTRNSAHPSILVETWDWRKPDISPDVIAAAAPDVEHVNLYWSGNQAVLRGWGSSAGIPRLMKLKTLRVYAAPGLESVAKMNRMLEIFKNDIITNTSGRVKEVKIIPRINGLIASQNAEEQGDPTSSSTGGQVTVAQRQHVWVLTMDEFRKSMVSVHSTLRGLQMNMEPYRIKVALIDDGLELSQLLTYNGIVEAIGQSYYPPSGRTENPWHRSTEGHGTIMANMIARVNPWVSLHVMRVHNKRLVNGERTVLADSAAKAIWGAIRRRVNIISISWTVKGKKAPGVRSPLYDDNGAAGAAGAGPGGATDPDAEAIGKLEAAIDEAVRQNILIFCSASDQIEEDAKDSLPYRQAPGHVFRIGAALPHGQSAPETEDKGKIDYFFPGSQVAEDFNPRGSKMPRFHDGSSVATALAAGLASLVMHCAVVMREYNKEKPGTKDPAVQDYYTKAAAALQSRDNMKQAFDNIGIGKPEDKYLEVWKEFGAAAEKIAALGTRGSDTAEKNQKKMELLDELARTLCHKTKLDDVAHGQFGA</sequence>
<protein>
    <submittedName>
        <fullName evidence="1">Uncharacterized protein</fullName>
    </submittedName>
</protein>
<dbReference type="Proteomes" id="UP000724584">
    <property type="component" value="Unassembled WGS sequence"/>
</dbReference>
<keyword evidence="2" id="KW-1185">Reference proteome</keyword>
<organism evidence="1 2">
    <name type="scientific">Chaetomium tenue</name>
    <dbReference type="NCBI Taxonomy" id="1854479"/>
    <lineage>
        <taxon>Eukaryota</taxon>
        <taxon>Fungi</taxon>
        <taxon>Dikarya</taxon>
        <taxon>Ascomycota</taxon>
        <taxon>Pezizomycotina</taxon>
        <taxon>Sordariomycetes</taxon>
        <taxon>Sordariomycetidae</taxon>
        <taxon>Sordariales</taxon>
        <taxon>Chaetomiaceae</taxon>
        <taxon>Chaetomium</taxon>
    </lineage>
</organism>
<gene>
    <name evidence="1" type="ORF">F5144DRAFT_304703</name>
</gene>